<comment type="caution">
    <text evidence="1">The sequence shown here is derived from an EMBL/GenBank/DDBJ whole genome shotgun (WGS) entry which is preliminary data.</text>
</comment>
<organism evidence="1 2">
    <name type="scientific">Cetraspora pellucida</name>
    <dbReference type="NCBI Taxonomy" id="1433469"/>
    <lineage>
        <taxon>Eukaryota</taxon>
        <taxon>Fungi</taxon>
        <taxon>Fungi incertae sedis</taxon>
        <taxon>Mucoromycota</taxon>
        <taxon>Glomeromycotina</taxon>
        <taxon>Glomeromycetes</taxon>
        <taxon>Diversisporales</taxon>
        <taxon>Gigasporaceae</taxon>
        <taxon>Cetraspora</taxon>
    </lineage>
</organism>
<dbReference type="PANTHER" id="PTHR46954:SF1">
    <property type="entry name" value="C2H2-TYPE DOMAIN-CONTAINING PROTEIN"/>
    <property type="match status" value="1"/>
</dbReference>
<reference evidence="1" key="1">
    <citation type="submission" date="2021-06" db="EMBL/GenBank/DDBJ databases">
        <authorList>
            <person name="Kallberg Y."/>
            <person name="Tangrot J."/>
            <person name="Rosling A."/>
        </authorList>
    </citation>
    <scope>NUCLEOTIDE SEQUENCE</scope>
    <source>
        <strain evidence="1">FL966</strain>
    </source>
</reference>
<protein>
    <submittedName>
        <fullName evidence="1">24294_t:CDS:1</fullName>
    </submittedName>
</protein>
<gene>
    <name evidence="1" type="ORF">CPELLU_LOCUS20960</name>
</gene>
<proteinExistence type="predicted"/>
<name>A0A9N9KKS0_9GLOM</name>
<feature type="non-terminal residue" evidence="1">
    <location>
        <position position="1"/>
    </location>
</feature>
<evidence type="ECO:0000313" key="1">
    <source>
        <dbReference type="EMBL" id="CAG8833318.1"/>
    </source>
</evidence>
<dbReference type="Proteomes" id="UP000789759">
    <property type="component" value="Unassembled WGS sequence"/>
</dbReference>
<sequence>VASILRNEMKEHLDSHYCLASVKAARQFAAFGKTFKAIQSANEPTTLPDHDFLVGLKQKLIPSVYLLIDPNDKNDTLKSGQLSIYICSQYEIGTSAMTHMSDLQLLVNNSHFDNRLKVDYKIRPIWVLTVDEGPDENSYHLKNIYQYCNMFHSFDLDYLTVRTHAS</sequence>
<evidence type="ECO:0000313" key="2">
    <source>
        <dbReference type="Proteomes" id="UP000789759"/>
    </source>
</evidence>
<keyword evidence="2" id="KW-1185">Reference proteome</keyword>
<dbReference type="OrthoDB" id="2433005at2759"/>
<accession>A0A9N9KKS0</accession>
<dbReference type="AlphaFoldDB" id="A0A9N9KKS0"/>
<feature type="non-terminal residue" evidence="1">
    <location>
        <position position="166"/>
    </location>
</feature>
<dbReference type="EMBL" id="CAJVQA010070565">
    <property type="protein sequence ID" value="CAG8833318.1"/>
    <property type="molecule type" value="Genomic_DNA"/>
</dbReference>
<dbReference type="PANTHER" id="PTHR46954">
    <property type="entry name" value="C2H2-TYPE DOMAIN-CONTAINING PROTEIN"/>
    <property type="match status" value="1"/>
</dbReference>